<keyword evidence="2" id="KW-0378">Hydrolase</keyword>
<dbReference type="SUPFAM" id="SSF55486">
    <property type="entry name" value="Metalloproteases ('zincins'), catalytic domain"/>
    <property type="match status" value="1"/>
</dbReference>
<keyword evidence="2" id="KW-0482">Metalloprotease</keyword>
<dbReference type="GO" id="GO:0008237">
    <property type="term" value="F:metallopeptidase activity"/>
    <property type="evidence" value="ECO:0007669"/>
    <property type="project" value="UniProtKB-KW"/>
</dbReference>
<gene>
    <name evidence="2" type="ORF">JAO71_06630</name>
</gene>
<protein>
    <submittedName>
        <fullName evidence="2">Metalloprotease</fullName>
    </submittedName>
</protein>
<feature type="signal peptide" evidence="1">
    <location>
        <begin position="1"/>
        <end position="20"/>
    </location>
</feature>
<evidence type="ECO:0000256" key="1">
    <source>
        <dbReference type="SAM" id="SignalP"/>
    </source>
</evidence>
<evidence type="ECO:0000313" key="2">
    <source>
        <dbReference type="EMBL" id="MBL7559480.1"/>
    </source>
</evidence>
<keyword evidence="1" id="KW-0732">Signal</keyword>
<keyword evidence="2" id="KW-0645">Protease</keyword>
<dbReference type="InterPro" id="IPR027268">
    <property type="entry name" value="Peptidase_M4/M1_CTD_sf"/>
</dbReference>
<sequence length="943" mass="110518">MKLNHYLLICFLLLSLSALSQNSMTIDANFDTTKHSIKITQNIKYQNTTNQTLDTIYLNDWSHSYSSKTTPLADRFADEFKTTFHFANNEDRGFTAITAIKQEGQEVYHQRLKQHPDVIKVALKNPLAPNETYDLSLNYIVQVPNNKFTRYGLTGDGQYNLRFWYITPAVFDGTWHYYSNKDLDDLYVNPSDITLKVNYPNNFKPITELDLVENTTIENRTTSIFSGKDRTNTKFSLVTTNDFNTVETDFFSIESNLDTEDLPVTDVAILSDKVAQFITKNLGQYPHKKLLLTWIDYKKDPIYGLNLLPDFIRPFEDSFQYELKILKTALKVYLENTFLINPREEQWLLDGIQVYYLIKYVEDYYPNQKILGKLAKVWGVRAFHASDLNFNDQYSFLYMHMARTNIDQPIGMAKDSLLKFNKNISNKYKAAVGLKYLDDYVGDSIVDQTISEFVKQTKLKRTTPKDFETLITSKTDKNIEWFFNDYVKTSKKIDFKIKKVKKTEDSITITLKNIRNNAMPISLFTLKNDSITSKQWIEGFDGTKKITIANNDVDQLALNYDYTIPEFNQRNNYKKLNGFFLTNKPLQFRLFKDIEDPNFSQVFFMPEFEYNFYDGLSPGLKLYNKTLLSKRFLYKISPKFGFKSKQIVGSASLIYNARPEDSDNYRTRYGLSGNYYNYAPNLSYTSFTPFIDFNFRDHKNLRDNKREFLSFRYININREVDPTGEFETNGEPKYSVFNTKFGIVDNNLKDYASLFTDLQLAKNFGKLSATLEFRHLNERNKQFNLRLFSGVFLYNDTYQDSDFFSFALDRPTDYLFDYNYLGRSEQTGILSQQIIIAEGGFKSKLRQPFANQWMTTANTSTTLWRYIMLYGDAGIIKSHNFKPKFVYDSGIRLNLVEDYFELYFPIYSNLGWEIGQPNYDEKIRFIVTLSPKTLLGLFTRRWY</sequence>
<dbReference type="RefSeq" id="WP_202999739.1">
    <property type="nucleotide sequence ID" value="NZ_JAEMEF010000004.1"/>
</dbReference>
<dbReference type="EMBL" id="JAEMEF010000004">
    <property type="protein sequence ID" value="MBL7559480.1"/>
    <property type="molecule type" value="Genomic_DNA"/>
</dbReference>
<reference evidence="2 3" key="1">
    <citation type="submission" date="2020-12" db="EMBL/GenBank/DDBJ databases">
        <title>Olleya sediminilitoris sp. nov., isolated from a tidal flat.</title>
        <authorList>
            <person name="Park S."/>
            <person name="Yoon J.-H."/>
        </authorList>
    </citation>
    <scope>NUCLEOTIDE SEQUENCE [LARGE SCALE GENOMIC DNA]</scope>
    <source>
        <strain evidence="2 3">YSTF-M6</strain>
    </source>
</reference>
<keyword evidence="3" id="KW-1185">Reference proteome</keyword>
<dbReference type="Proteomes" id="UP000605013">
    <property type="component" value="Unassembled WGS sequence"/>
</dbReference>
<proteinExistence type="predicted"/>
<dbReference type="Gene3D" id="1.10.390.10">
    <property type="entry name" value="Neutral Protease Domain 2"/>
    <property type="match status" value="1"/>
</dbReference>
<feature type="chain" id="PRO_5046542884" evidence="1">
    <location>
        <begin position="21"/>
        <end position="943"/>
    </location>
</feature>
<name>A0ABS1WK24_9FLAO</name>
<accession>A0ABS1WK24</accession>
<evidence type="ECO:0000313" key="3">
    <source>
        <dbReference type="Proteomes" id="UP000605013"/>
    </source>
</evidence>
<comment type="caution">
    <text evidence="2">The sequence shown here is derived from an EMBL/GenBank/DDBJ whole genome shotgun (WGS) entry which is preliminary data.</text>
</comment>
<organism evidence="2 3">
    <name type="scientific">Olleya sediminilitoris</name>
    <dbReference type="NCBI Taxonomy" id="2795739"/>
    <lineage>
        <taxon>Bacteria</taxon>
        <taxon>Pseudomonadati</taxon>
        <taxon>Bacteroidota</taxon>
        <taxon>Flavobacteriia</taxon>
        <taxon>Flavobacteriales</taxon>
        <taxon>Flavobacteriaceae</taxon>
    </lineage>
</organism>